<dbReference type="GO" id="GO:0071732">
    <property type="term" value="P:cellular response to nitric oxide"/>
    <property type="evidence" value="ECO:0007669"/>
    <property type="project" value="UniProtKB-ARBA"/>
</dbReference>
<evidence type="ECO:0000256" key="2">
    <source>
        <dbReference type="ARBA" id="ARBA00012282"/>
    </source>
</evidence>
<dbReference type="SMART" id="SM00052">
    <property type="entry name" value="EAL"/>
    <property type="match status" value="1"/>
</dbReference>
<name>A0A1Y0IG84_9GAMM</name>
<dbReference type="GO" id="GO:0000160">
    <property type="term" value="P:phosphorelay signal transduction system"/>
    <property type="evidence" value="ECO:0007669"/>
    <property type="project" value="InterPro"/>
</dbReference>
<evidence type="ECO:0000256" key="3">
    <source>
        <dbReference type="ARBA" id="ARBA00022636"/>
    </source>
</evidence>
<keyword evidence="10" id="KW-0808">Transferase</keyword>
<dbReference type="SUPFAM" id="SSF55073">
    <property type="entry name" value="Nucleotide cyclase"/>
    <property type="match status" value="1"/>
</dbReference>
<evidence type="ECO:0000256" key="4">
    <source>
        <dbReference type="ARBA" id="ARBA00051114"/>
    </source>
</evidence>
<dbReference type="InterPro" id="IPR029787">
    <property type="entry name" value="Nucleotide_cyclase"/>
</dbReference>
<evidence type="ECO:0000259" key="6">
    <source>
        <dbReference type="PROSITE" id="PS50110"/>
    </source>
</evidence>
<dbReference type="OrthoDB" id="9816034at2"/>
<dbReference type="PANTHER" id="PTHR44757:SF2">
    <property type="entry name" value="BIOFILM ARCHITECTURE MAINTENANCE PROTEIN MBAA"/>
    <property type="match status" value="1"/>
</dbReference>
<evidence type="ECO:0000313" key="10">
    <source>
        <dbReference type="EMBL" id="ARU58403.1"/>
    </source>
</evidence>
<dbReference type="InterPro" id="IPR013767">
    <property type="entry name" value="PAS_fold"/>
</dbReference>
<accession>A0A1Y0IG84</accession>
<dbReference type="Gene3D" id="3.30.70.270">
    <property type="match status" value="1"/>
</dbReference>
<dbReference type="PROSITE" id="PS50887">
    <property type="entry name" value="GGDEF"/>
    <property type="match status" value="1"/>
</dbReference>
<feature type="domain" description="EAL" evidence="8">
    <location>
        <begin position="461"/>
        <end position="715"/>
    </location>
</feature>
<evidence type="ECO:0000259" key="9">
    <source>
        <dbReference type="PROSITE" id="PS50887"/>
    </source>
</evidence>
<sequence>MKNLTPMPSPNNARILVVDDEPRLVTSLKQLLNSHQYEVDTALGGKAACEQLIRQKYELVLLDLNMGDMDGHQVMGFMAENSIDAATIVVSGESTFSAVSKALRRGAYDYLKKPYDPEELVATVESALSKKLLESAHGAMQRRLQRSEELHRYIVNSSPDIVFMLDKEGKFTFLNNKIEKILGFKKRELLGQKYTAIIAENELKKARYLFQQNTAVNKGIRNFEMHLKSSDSNRPDRFFDITIFPIERKTGKSFNAEGQSLNPTFIGTYGTARDITERKEAEDFINFQAYHDLLTRLPNRSLFKDRLNLAIAQAKRNSERLAVMFLDLDRFKVVNDTLGHAMGDRLLQAVSARLEGCLREGDTLSRFGGDEFTLLLPEINSREDARKIAKKLIQELKEPFKLGDHDVFIGVSIGIAMYPEGGISVEQIIQNADVAMYHVKSRGKDGYQFFVSSMNTPSSNRLILERDLRKALEDDQLKVYYQPQVNAQSGEIIGVEALVRWHHPEKGVLSPSQFLPLAEETKLIVDISNWVLKTACNEVKKWFQEGYHNIRLAVNFSPKQIEHPRFVQALIAQLKRYDFPAEKLEIELTENVIMNDLENMVKTLSMLAENKITIAIDDFGTGYSSLSYLHTLPIHTLKVDQSFVKNIQEKRNEACIVNAIVAMAQGLKLNIVAEGVETETQLKYLKALGCQEVQGFYFGRPQPAEYILTLLAEHKNSQQKNQYEAV</sequence>
<dbReference type="SMART" id="SM00448">
    <property type="entry name" value="REC"/>
    <property type="match status" value="1"/>
</dbReference>
<dbReference type="FunFam" id="3.20.20.450:FF:000001">
    <property type="entry name" value="Cyclic di-GMP phosphodiesterase yahA"/>
    <property type="match status" value="1"/>
</dbReference>
<protein>
    <recommendedName>
        <fullName evidence="2">cyclic-guanylate-specific phosphodiesterase</fullName>
        <ecNumber evidence="2">3.1.4.52</ecNumber>
    </recommendedName>
</protein>
<gene>
    <name evidence="10" type="ORF">OLMES_4407</name>
</gene>
<dbReference type="CDD" id="cd00130">
    <property type="entry name" value="PAS"/>
    <property type="match status" value="1"/>
</dbReference>
<dbReference type="InterPro" id="IPR000160">
    <property type="entry name" value="GGDEF_dom"/>
</dbReference>
<evidence type="ECO:0000256" key="1">
    <source>
        <dbReference type="ARBA" id="ARBA00001946"/>
    </source>
</evidence>
<dbReference type="Proteomes" id="UP000196027">
    <property type="component" value="Chromosome"/>
</dbReference>
<dbReference type="InterPro" id="IPR035965">
    <property type="entry name" value="PAS-like_dom_sf"/>
</dbReference>
<feature type="modified residue" description="4-aspartylphosphate" evidence="5">
    <location>
        <position position="63"/>
    </location>
</feature>
<dbReference type="InterPro" id="IPR011006">
    <property type="entry name" value="CheY-like_superfamily"/>
</dbReference>
<dbReference type="NCBIfam" id="TIGR00229">
    <property type="entry name" value="sensory_box"/>
    <property type="match status" value="1"/>
</dbReference>
<dbReference type="SUPFAM" id="SSF52172">
    <property type="entry name" value="CheY-like"/>
    <property type="match status" value="1"/>
</dbReference>
<comment type="cofactor">
    <cofactor evidence="1">
        <name>Mg(2+)</name>
        <dbReference type="ChEBI" id="CHEBI:18420"/>
    </cofactor>
</comment>
<organism evidence="10 11">
    <name type="scientific">Oleiphilus messinensis</name>
    <dbReference type="NCBI Taxonomy" id="141451"/>
    <lineage>
        <taxon>Bacteria</taxon>
        <taxon>Pseudomonadati</taxon>
        <taxon>Pseudomonadota</taxon>
        <taxon>Gammaproteobacteria</taxon>
        <taxon>Oceanospirillales</taxon>
        <taxon>Oleiphilaceae</taxon>
        <taxon>Oleiphilus</taxon>
    </lineage>
</organism>
<evidence type="ECO:0000259" key="7">
    <source>
        <dbReference type="PROSITE" id="PS50112"/>
    </source>
</evidence>
<dbReference type="PANTHER" id="PTHR44757">
    <property type="entry name" value="DIGUANYLATE CYCLASE DGCP"/>
    <property type="match status" value="1"/>
</dbReference>
<dbReference type="Pfam" id="PF00072">
    <property type="entry name" value="Response_reg"/>
    <property type="match status" value="1"/>
</dbReference>
<dbReference type="EC" id="3.1.4.52" evidence="2"/>
<dbReference type="PROSITE" id="PS50883">
    <property type="entry name" value="EAL"/>
    <property type="match status" value="1"/>
</dbReference>
<dbReference type="SMART" id="SM00267">
    <property type="entry name" value="GGDEF"/>
    <property type="match status" value="1"/>
</dbReference>
<dbReference type="InterPro" id="IPR000014">
    <property type="entry name" value="PAS"/>
</dbReference>
<dbReference type="GO" id="GO:0071111">
    <property type="term" value="F:cyclic-guanylate-specific phosphodiesterase activity"/>
    <property type="evidence" value="ECO:0007669"/>
    <property type="project" value="UniProtKB-EC"/>
</dbReference>
<dbReference type="SUPFAM" id="SSF55785">
    <property type="entry name" value="PYP-like sensor domain (PAS domain)"/>
    <property type="match status" value="1"/>
</dbReference>
<dbReference type="Gene3D" id="3.40.50.2300">
    <property type="match status" value="1"/>
</dbReference>
<dbReference type="Pfam" id="PF00563">
    <property type="entry name" value="EAL"/>
    <property type="match status" value="1"/>
</dbReference>
<dbReference type="PROSITE" id="PS50110">
    <property type="entry name" value="RESPONSE_REGULATORY"/>
    <property type="match status" value="1"/>
</dbReference>
<dbReference type="SUPFAM" id="SSF141868">
    <property type="entry name" value="EAL domain-like"/>
    <property type="match status" value="1"/>
</dbReference>
<keyword evidence="10" id="KW-0418">Kinase</keyword>
<comment type="catalytic activity">
    <reaction evidence="4">
        <text>3',3'-c-di-GMP + H2O = 5'-phosphoguanylyl(3'-&gt;5')guanosine + H(+)</text>
        <dbReference type="Rhea" id="RHEA:24902"/>
        <dbReference type="ChEBI" id="CHEBI:15377"/>
        <dbReference type="ChEBI" id="CHEBI:15378"/>
        <dbReference type="ChEBI" id="CHEBI:58754"/>
        <dbReference type="ChEBI" id="CHEBI:58805"/>
        <dbReference type="EC" id="3.1.4.52"/>
    </reaction>
    <physiologicalReaction direction="left-to-right" evidence="4">
        <dbReference type="Rhea" id="RHEA:24903"/>
    </physiologicalReaction>
</comment>
<dbReference type="Pfam" id="PF00990">
    <property type="entry name" value="GGDEF"/>
    <property type="match status" value="1"/>
</dbReference>
<dbReference type="NCBIfam" id="TIGR00254">
    <property type="entry name" value="GGDEF"/>
    <property type="match status" value="1"/>
</dbReference>
<dbReference type="FunFam" id="3.30.70.270:FF:000001">
    <property type="entry name" value="Diguanylate cyclase domain protein"/>
    <property type="match status" value="1"/>
</dbReference>
<dbReference type="CDD" id="cd01949">
    <property type="entry name" value="GGDEF"/>
    <property type="match status" value="1"/>
</dbReference>
<feature type="domain" description="Response regulatory" evidence="6">
    <location>
        <begin position="14"/>
        <end position="128"/>
    </location>
</feature>
<dbReference type="InterPro" id="IPR001789">
    <property type="entry name" value="Sig_transdc_resp-reg_receiver"/>
</dbReference>
<evidence type="ECO:0000313" key="11">
    <source>
        <dbReference type="Proteomes" id="UP000196027"/>
    </source>
</evidence>
<dbReference type="InterPro" id="IPR043128">
    <property type="entry name" value="Rev_trsase/Diguanyl_cyclase"/>
</dbReference>
<dbReference type="KEGG" id="ome:OLMES_4407"/>
<keyword evidence="11" id="KW-1185">Reference proteome</keyword>
<dbReference type="Gene3D" id="3.30.450.20">
    <property type="entry name" value="PAS domain"/>
    <property type="match status" value="1"/>
</dbReference>
<dbReference type="InterPro" id="IPR035919">
    <property type="entry name" value="EAL_sf"/>
</dbReference>
<dbReference type="PROSITE" id="PS50112">
    <property type="entry name" value="PAS"/>
    <property type="match status" value="1"/>
</dbReference>
<dbReference type="GO" id="GO:0006355">
    <property type="term" value="P:regulation of DNA-templated transcription"/>
    <property type="evidence" value="ECO:0007669"/>
    <property type="project" value="InterPro"/>
</dbReference>
<keyword evidence="3" id="KW-0973">c-di-GMP</keyword>
<evidence type="ECO:0000256" key="5">
    <source>
        <dbReference type="PROSITE-ProRule" id="PRU00169"/>
    </source>
</evidence>
<dbReference type="InterPro" id="IPR052155">
    <property type="entry name" value="Biofilm_reg_signaling"/>
</dbReference>
<keyword evidence="5" id="KW-0597">Phosphoprotein</keyword>
<feature type="domain" description="PAS" evidence="7">
    <location>
        <begin position="147"/>
        <end position="219"/>
    </location>
</feature>
<dbReference type="AlphaFoldDB" id="A0A1Y0IG84"/>
<dbReference type="EMBL" id="CP021425">
    <property type="protein sequence ID" value="ARU58403.1"/>
    <property type="molecule type" value="Genomic_DNA"/>
</dbReference>
<evidence type="ECO:0000259" key="8">
    <source>
        <dbReference type="PROSITE" id="PS50883"/>
    </source>
</evidence>
<dbReference type="Pfam" id="PF00989">
    <property type="entry name" value="PAS"/>
    <property type="match status" value="1"/>
</dbReference>
<dbReference type="SMART" id="SM00091">
    <property type="entry name" value="PAS"/>
    <property type="match status" value="1"/>
</dbReference>
<dbReference type="GO" id="GO:0016301">
    <property type="term" value="F:kinase activity"/>
    <property type="evidence" value="ECO:0007669"/>
    <property type="project" value="UniProtKB-KW"/>
</dbReference>
<proteinExistence type="predicted"/>
<dbReference type="Gene3D" id="3.20.20.450">
    <property type="entry name" value="EAL domain"/>
    <property type="match status" value="1"/>
</dbReference>
<dbReference type="CDD" id="cd01948">
    <property type="entry name" value="EAL"/>
    <property type="match status" value="1"/>
</dbReference>
<dbReference type="InterPro" id="IPR001633">
    <property type="entry name" value="EAL_dom"/>
</dbReference>
<reference evidence="10 11" key="1">
    <citation type="submission" date="2017-05" db="EMBL/GenBank/DDBJ databases">
        <title>Genomic insights into alkan degradation activity of Oleiphilus messinensis.</title>
        <authorList>
            <person name="Kozyavkin S.A."/>
            <person name="Slesarev A.I."/>
            <person name="Golyshin P.N."/>
            <person name="Korzhenkov A."/>
            <person name="Golyshina O.N."/>
            <person name="Toshchakov S.V."/>
        </authorList>
    </citation>
    <scope>NUCLEOTIDE SEQUENCE [LARGE SCALE GENOMIC DNA]</scope>
    <source>
        <strain evidence="10 11">ME102</strain>
    </source>
</reference>
<feature type="domain" description="GGDEF" evidence="9">
    <location>
        <begin position="319"/>
        <end position="452"/>
    </location>
</feature>